<sequence length="539" mass="61118">MSNPVVAVREGKIRGVVKNLLDGSKYYSFKGVPYAQPPVGKQRFKAPLPLKPFNGILDAIEHGPVCPQKNFISQERMEGNENCLFLNIYTRSLKPDSKIPVMVFIHGGGFASGSGDSDIHGPEFLLQHDVILVTINYRLEAFGFLCLDIPEVPGNAGLKDQVAALHWVKNNVSQFGGDPENITIFGESAGGASVTYHMISPMSKGLFHKAISQSGTFLSDWAFQTNAKERAYKVGKYLGKDTNDPYELLKFLQSVPSNKLISISSKVITKDEKHREAPLIFTPVVEKKFSNSEAFLAENPVDILISGRFHDVPLMAGYNTAEGLVFVLPELRKLEIKNKFPSHFLSRQLIERISEEKAIEFGSRLKQFYFDNEEITADNIKVLSDVLADRHILYPIHRFVNFYAEYCKSIFMYRFNLNTDLNFLKKALGFEAEAGACHGDDLFYIFKNNMNDDKYQEQEKLKDYINMITKLWADFAKLGNPTPDNTWNTKWTPYTKSSKEYLYIDEVLSMGENCERDRMEFWDKLYTEAGLPASSKSNL</sequence>
<evidence type="ECO:0000259" key="7">
    <source>
        <dbReference type="Pfam" id="PF00135"/>
    </source>
</evidence>
<dbReference type="PANTHER" id="PTHR43142">
    <property type="entry name" value="CARBOXYLIC ESTER HYDROLASE"/>
    <property type="match status" value="1"/>
</dbReference>
<dbReference type="GO" id="GO:0052689">
    <property type="term" value="F:carboxylic ester hydrolase activity"/>
    <property type="evidence" value="ECO:0007669"/>
    <property type="project" value="UniProtKB-KW"/>
</dbReference>
<dbReference type="PROSITE" id="PS00122">
    <property type="entry name" value="CARBOXYLESTERASE_B_1"/>
    <property type="match status" value="1"/>
</dbReference>
<dbReference type="Gene3D" id="3.40.50.1820">
    <property type="entry name" value="alpha/beta hydrolase"/>
    <property type="match status" value="1"/>
</dbReference>
<comment type="caution">
    <text evidence="8">The sequence shown here is derived from an EMBL/GenBank/DDBJ whole genome shotgun (WGS) entry which is preliminary data.</text>
</comment>
<name>A0AAU9VCB5_EUPED</name>
<evidence type="ECO:0000256" key="1">
    <source>
        <dbReference type="ARBA" id="ARBA00005964"/>
    </source>
</evidence>
<dbReference type="SUPFAM" id="SSF53474">
    <property type="entry name" value="alpha/beta-Hydrolases"/>
    <property type="match status" value="1"/>
</dbReference>
<keyword evidence="9" id="KW-1185">Reference proteome</keyword>
<dbReference type="InterPro" id="IPR029058">
    <property type="entry name" value="AB_hydrolase_fold"/>
</dbReference>
<keyword evidence="4" id="KW-1015">Disulfide bond</keyword>
<protein>
    <recommendedName>
        <fullName evidence="6">Carboxylic ester hydrolase</fullName>
        <ecNumber evidence="6">3.1.1.-</ecNumber>
    </recommendedName>
</protein>
<gene>
    <name evidence="8" type="ORF">EEDITHA_LOCUS21806</name>
</gene>
<evidence type="ECO:0000256" key="6">
    <source>
        <dbReference type="RuleBase" id="RU361235"/>
    </source>
</evidence>
<reference evidence="8" key="1">
    <citation type="submission" date="2022-03" db="EMBL/GenBank/DDBJ databases">
        <authorList>
            <person name="Tunstrom K."/>
        </authorList>
    </citation>
    <scope>NUCLEOTIDE SEQUENCE</scope>
</reference>
<keyword evidence="2" id="KW-0719">Serine esterase</keyword>
<dbReference type="AlphaFoldDB" id="A0AAU9VCB5"/>
<dbReference type="InterPro" id="IPR002018">
    <property type="entry name" value="CarbesteraseB"/>
</dbReference>
<keyword evidence="3 6" id="KW-0378">Hydrolase</keyword>
<evidence type="ECO:0000256" key="3">
    <source>
        <dbReference type="ARBA" id="ARBA00022801"/>
    </source>
</evidence>
<evidence type="ECO:0000256" key="2">
    <source>
        <dbReference type="ARBA" id="ARBA00022487"/>
    </source>
</evidence>
<keyword evidence="5" id="KW-0325">Glycoprotein</keyword>
<dbReference type="CDD" id="cd00312">
    <property type="entry name" value="Esterase_lipase"/>
    <property type="match status" value="1"/>
</dbReference>
<proteinExistence type="inferred from homology"/>
<dbReference type="FunFam" id="3.40.50.1820:FF:000092">
    <property type="entry name" value="Carboxylic ester hydrolase"/>
    <property type="match status" value="1"/>
</dbReference>
<comment type="similarity">
    <text evidence="1 6">Belongs to the type-B carboxylesterase/lipase family.</text>
</comment>
<evidence type="ECO:0000313" key="9">
    <source>
        <dbReference type="Proteomes" id="UP001153954"/>
    </source>
</evidence>
<dbReference type="Proteomes" id="UP001153954">
    <property type="component" value="Unassembled WGS sequence"/>
</dbReference>
<dbReference type="Pfam" id="PF00135">
    <property type="entry name" value="COesterase"/>
    <property type="match status" value="1"/>
</dbReference>
<organism evidence="8 9">
    <name type="scientific">Euphydryas editha</name>
    <name type="common">Edith's checkerspot</name>
    <dbReference type="NCBI Taxonomy" id="104508"/>
    <lineage>
        <taxon>Eukaryota</taxon>
        <taxon>Metazoa</taxon>
        <taxon>Ecdysozoa</taxon>
        <taxon>Arthropoda</taxon>
        <taxon>Hexapoda</taxon>
        <taxon>Insecta</taxon>
        <taxon>Pterygota</taxon>
        <taxon>Neoptera</taxon>
        <taxon>Endopterygota</taxon>
        <taxon>Lepidoptera</taxon>
        <taxon>Glossata</taxon>
        <taxon>Ditrysia</taxon>
        <taxon>Papilionoidea</taxon>
        <taxon>Nymphalidae</taxon>
        <taxon>Nymphalinae</taxon>
        <taxon>Euphydryas</taxon>
    </lineage>
</organism>
<feature type="domain" description="Carboxylesterase type B" evidence="7">
    <location>
        <begin position="3"/>
        <end position="522"/>
    </location>
</feature>
<evidence type="ECO:0000256" key="4">
    <source>
        <dbReference type="ARBA" id="ARBA00023157"/>
    </source>
</evidence>
<dbReference type="EC" id="3.1.1.-" evidence="6"/>
<dbReference type="InterPro" id="IPR019826">
    <property type="entry name" value="Carboxylesterase_B_AS"/>
</dbReference>
<dbReference type="EMBL" id="CAKOGL010000030">
    <property type="protein sequence ID" value="CAH2107813.1"/>
    <property type="molecule type" value="Genomic_DNA"/>
</dbReference>
<evidence type="ECO:0000256" key="5">
    <source>
        <dbReference type="ARBA" id="ARBA00023180"/>
    </source>
</evidence>
<dbReference type="PANTHER" id="PTHR43142:SF1">
    <property type="entry name" value="CARBOXYLIC ESTER HYDROLASE"/>
    <property type="match status" value="1"/>
</dbReference>
<evidence type="ECO:0000313" key="8">
    <source>
        <dbReference type="EMBL" id="CAH2107813.1"/>
    </source>
</evidence>
<accession>A0AAU9VCB5</accession>